<accession>A0A5C8PSQ2</accession>
<gene>
    <name evidence="2" type="ORF">FHP25_06035</name>
</gene>
<dbReference type="RefSeq" id="WP_147846009.1">
    <property type="nucleotide sequence ID" value="NZ_VDUZ01000005.1"/>
</dbReference>
<evidence type="ECO:0000313" key="2">
    <source>
        <dbReference type="EMBL" id="TXL79502.1"/>
    </source>
</evidence>
<evidence type="ECO:0000313" key="3">
    <source>
        <dbReference type="Proteomes" id="UP000321638"/>
    </source>
</evidence>
<keyword evidence="3" id="KW-1185">Reference proteome</keyword>
<comment type="caution">
    <text evidence="2">The sequence shown here is derived from an EMBL/GenBank/DDBJ whole genome shotgun (WGS) entry which is preliminary data.</text>
</comment>
<organism evidence="2 3">
    <name type="scientific">Vineibacter terrae</name>
    <dbReference type="NCBI Taxonomy" id="2586908"/>
    <lineage>
        <taxon>Bacteria</taxon>
        <taxon>Pseudomonadati</taxon>
        <taxon>Pseudomonadota</taxon>
        <taxon>Alphaproteobacteria</taxon>
        <taxon>Hyphomicrobiales</taxon>
        <taxon>Vineibacter</taxon>
    </lineage>
</organism>
<name>A0A5C8PSQ2_9HYPH</name>
<feature type="region of interest" description="Disordered" evidence="1">
    <location>
        <begin position="1"/>
        <end position="34"/>
    </location>
</feature>
<dbReference type="OrthoDB" id="7869995at2"/>
<sequence>MPRQARTGSMYAIPGGGEGPSTPIPGRPTGKASIQQSDALCHHLPNHHAEESAWSGGDDDMATFNYRETQIIKGMLLRGDKQHDIAAYFGENGGRIAEVATGNTTYPKANTRKSLIHSAYGGFDGLDQRFHISVAHTLKKFHLEKHAQEIRPLIIPIGFQQHIIHAFADLGPFDHVTNTLLEQGKVSLHRLTTSPPHRHQV</sequence>
<protein>
    <submittedName>
        <fullName evidence="2">Uncharacterized protein</fullName>
    </submittedName>
</protein>
<reference evidence="2 3" key="1">
    <citation type="submission" date="2019-06" db="EMBL/GenBank/DDBJ databases">
        <title>New taxonomy in bacterial strain CC-CFT640, isolated from vineyard.</title>
        <authorList>
            <person name="Lin S.-Y."/>
            <person name="Tsai C.-F."/>
            <person name="Young C.-C."/>
        </authorList>
    </citation>
    <scope>NUCLEOTIDE SEQUENCE [LARGE SCALE GENOMIC DNA]</scope>
    <source>
        <strain evidence="2 3">CC-CFT640</strain>
    </source>
</reference>
<proteinExistence type="predicted"/>
<evidence type="ECO:0000256" key="1">
    <source>
        <dbReference type="SAM" id="MobiDB-lite"/>
    </source>
</evidence>
<dbReference type="Proteomes" id="UP000321638">
    <property type="component" value="Unassembled WGS sequence"/>
</dbReference>
<dbReference type="EMBL" id="VDUZ01000005">
    <property type="protein sequence ID" value="TXL79502.1"/>
    <property type="molecule type" value="Genomic_DNA"/>
</dbReference>
<dbReference type="AlphaFoldDB" id="A0A5C8PSQ2"/>